<dbReference type="InterPro" id="IPR027417">
    <property type="entry name" value="P-loop_NTPase"/>
</dbReference>
<dbReference type="PANTHER" id="PTHR45759">
    <property type="entry name" value="NUCLEOLAR GTP-BINDING PROTEIN 1"/>
    <property type="match status" value="1"/>
</dbReference>
<gene>
    <name evidence="3" type="ORF">K9W45_08340</name>
</gene>
<accession>A0A9Y1BJ87</accession>
<dbReference type="Gene3D" id="1.20.120.1190">
    <property type="match status" value="1"/>
</dbReference>
<dbReference type="SUPFAM" id="SSF52540">
    <property type="entry name" value="P-loop containing nucleoside triphosphate hydrolases"/>
    <property type="match status" value="1"/>
</dbReference>
<dbReference type="Pfam" id="PF17835">
    <property type="entry name" value="NOG1_N"/>
    <property type="match status" value="1"/>
</dbReference>
<dbReference type="InterPro" id="IPR005225">
    <property type="entry name" value="Small_GTP-bd"/>
</dbReference>
<evidence type="ECO:0000259" key="2">
    <source>
        <dbReference type="Pfam" id="PF17835"/>
    </source>
</evidence>
<evidence type="ECO:0000259" key="1">
    <source>
        <dbReference type="Pfam" id="PF01926"/>
    </source>
</evidence>
<name>A0A9Y1BJ87_9ARCH</name>
<sequence length="382" mass="44074">MSRKKQHDRYQGNPFRRVGYIPPVNEILKMGFNKAAAVQFKQKRSRRKSREEKIAALEAKRISALSSYICTQLEKIISQFPWIEDMHPFYISLCAVFGDIAKIKQILGRLKGISEQIKKIEKEELKKLKETTHPQQTAKIRQSAYGRFASLVKKAKGDIKYLIRVTKKAKTIPDFDMTIPSVVVAGAPNVGKSSLVRSISTGKPEIGEYPFTTKKIIFGHRNLFFTMAQVVDTPGILDRPFGERNIIELQSISTIRYISDIIIILFDTSYNASLKLDEQLNLLNDIKTNFPQVPIIRVLNKIDLLSDEEIEKAKSKFNTDFEISTKENINIDLLTKNLDELIIHIWKTHDKFKEQSKIEISEEYIDQIEDEDLEYEDIDYNL</sequence>
<dbReference type="AlphaFoldDB" id="A0A9Y1BJ87"/>
<dbReference type="NCBIfam" id="TIGR00231">
    <property type="entry name" value="small_GTP"/>
    <property type="match status" value="1"/>
</dbReference>
<dbReference type="Proteomes" id="UP001201020">
    <property type="component" value="Chromosome"/>
</dbReference>
<feature type="domain" description="NOG1 N-terminal helical" evidence="2">
    <location>
        <begin position="15"/>
        <end position="176"/>
    </location>
</feature>
<reference evidence="3" key="1">
    <citation type="journal article" date="2022" name="Nat. Microbiol.">
        <title>Unique mobile elements and scalable gene flow at the prokaryote-eukaryote boundary revealed by circularized Asgard archaea genomes.</title>
        <authorList>
            <person name="Wu F."/>
            <person name="Speth D.R."/>
            <person name="Philosof A."/>
            <person name="Cremiere A."/>
            <person name="Narayanan A."/>
            <person name="Barco R.A."/>
            <person name="Connon S.A."/>
            <person name="Amend J.P."/>
            <person name="Antoshechkin I.A."/>
            <person name="Orphan V.J."/>
        </authorList>
    </citation>
    <scope>NUCLEOTIDE SEQUENCE</scope>
    <source>
        <strain evidence="3">PM71</strain>
    </source>
</reference>
<dbReference type="InterPro" id="IPR006073">
    <property type="entry name" value="GTP-bd"/>
</dbReference>
<dbReference type="Pfam" id="PF01926">
    <property type="entry name" value="MMR_HSR1"/>
    <property type="match status" value="1"/>
</dbReference>
<evidence type="ECO:0000313" key="3">
    <source>
        <dbReference type="EMBL" id="UJG39861.1"/>
    </source>
</evidence>
<dbReference type="GO" id="GO:0005525">
    <property type="term" value="F:GTP binding"/>
    <property type="evidence" value="ECO:0007669"/>
    <property type="project" value="InterPro"/>
</dbReference>
<proteinExistence type="predicted"/>
<protein>
    <submittedName>
        <fullName evidence="3">50S ribosome-binding GTPase</fullName>
    </submittedName>
</protein>
<organism evidence="3">
    <name type="scientific">Candidatus Heimdallarchaeum aukensis</name>
    <dbReference type="NCBI Taxonomy" id="2876573"/>
    <lineage>
        <taxon>Archaea</taxon>
        <taxon>Promethearchaeati</taxon>
        <taxon>Candidatus Heimdallarchaeota</taxon>
        <taxon>Candidatus Heimdallarchaeia (ex Rinke et al. 2021) (nom. nud.)</taxon>
        <taxon>Candidatus Heimdallarchaeales</taxon>
        <taxon>Candidatus Heimdallarchaeaceae</taxon>
        <taxon>Candidatus Heimdallarchaeum</taxon>
    </lineage>
</organism>
<dbReference type="EMBL" id="CP084166">
    <property type="protein sequence ID" value="UJG39861.1"/>
    <property type="molecule type" value="Genomic_DNA"/>
</dbReference>
<dbReference type="InterPro" id="IPR041623">
    <property type="entry name" value="NOG1_N"/>
</dbReference>
<feature type="domain" description="G" evidence="1">
    <location>
        <begin position="182"/>
        <end position="301"/>
    </location>
</feature>
<dbReference type="PRINTS" id="PR00326">
    <property type="entry name" value="GTP1OBG"/>
</dbReference>
<dbReference type="Gene3D" id="3.40.50.300">
    <property type="entry name" value="P-loop containing nucleotide triphosphate hydrolases"/>
    <property type="match status" value="1"/>
</dbReference>